<feature type="compositionally biased region" description="Basic and acidic residues" evidence="1">
    <location>
        <begin position="324"/>
        <end position="370"/>
    </location>
</feature>
<evidence type="ECO:0000313" key="3">
    <source>
        <dbReference type="Proteomes" id="UP000266841"/>
    </source>
</evidence>
<dbReference type="EMBL" id="AGNL01013507">
    <property type="protein sequence ID" value="EJK67219.1"/>
    <property type="molecule type" value="Genomic_DNA"/>
</dbReference>
<comment type="caution">
    <text evidence="2">The sequence shown here is derived from an EMBL/GenBank/DDBJ whole genome shotgun (WGS) entry which is preliminary data.</text>
</comment>
<protein>
    <submittedName>
        <fullName evidence="2">Uncharacterized protein</fullName>
    </submittedName>
</protein>
<feature type="region of interest" description="Disordered" evidence="1">
    <location>
        <begin position="262"/>
        <end position="296"/>
    </location>
</feature>
<evidence type="ECO:0000313" key="2">
    <source>
        <dbReference type="EMBL" id="EJK67219.1"/>
    </source>
</evidence>
<feature type="non-terminal residue" evidence="2">
    <location>
        <position position="484"/>
    </location>
</feature>
<feature type="compositionally biased region" description="Basic and acidic residues" evidence="1">
    <location>
        <begin position="171"/>
        <end position="187"/>
    </location>
</feature>
<dbReference type="Proteomes" id="UP000266841">
    <property type="component" value="Unassembled WGS sequence"/>
</dbReference>
<organism evidence="2 3">
    <name type="scientific">Thalassiosira oceanica</name>
    <name type="common">Marine diatom</name>
    <dbReference type="NCBI Taxonomy" id="159749"/>
    <lineage>
        <taxon>Eukaryota</taxon>
        <taxon>Sar</taxon>
        <taxon>Stramenopiles</taxon>
        <taxon>Ochrophyta</taxon>
        <taxon>Bacillariophyta</taxon>
        <taxon>Coscinodiscophyceae</taxon>
        <taxon>Thalassiosirophycidae</taxon>
        <taxon>Thalassiosirales</taxon>
        <taxon>Thalassiosiraceae</taxon>
        <taxon>Thalassiosira</taxon>
    </lineage>
</organism>
<accession>K0SQI4</accession>
<gene>
    <name evidence="2" type="ORF">THAOC_11780</name>
</gene>
<name>K0SQI4_THAOC</name>
<evidence type="ECO:0000256" key="1">
    <source>
        <dbReference type="SAM" id="MobiDB-lite"/>
    </source>
</evidence>
<keyword evidence="3" id="KW-1185">Reference proteome</keyword>
<feature type="region of interest" description="Disordered" evidence="1">
    <location>
        <begin position="170"/>
        <end position="216"/>
    </location>
</feature>
<feature type="compositionally biased region" description="Basic and acidic residues" evidence="1">
    <location>
        <begin position="198"/>
        <end position="216"/>
    </location>
</feature>
<dbReference type="AlphaFoldDB" id="K0SQI4"/>
<feature type="region of interest" description="Disordered" evidence="1">
    <location>
        <begin position="316"/>
        <end position="484"/>
    </location>
</feature>
<reference evidence="2 3" key="1">
    <citation type="journal article" date="2012" name="Genome Biol.">
        <title>Genome and low-iron response of an oceanic diatom adapted to chronic iron limitation.</title>
        <authorList>
            <person name="Lommer M."/>
            <person name="Specht M."/>
            <person name="Roy A.S."/>
            <person name="Kraemer L."/>
            <person name="Andreson R."/>
            <person name="Gutowska M.A."/>
            <person name="Wolf J."/>
            <person name="Bergner S.V."/>
            <person name="Schilhabel M.B."/>
            <person name="Klostermeier U.C."/>
            <person name="Beiko R.G."/>
            <person name="Rosenstiel P."/>
            <person name="Hippler M."/>
            <person name="Laroche J."/>
        </authorList>
    </citation>
    <scope>NUCLEOTIDE SEQUENCE [LARGE SCALE GENOMIC DNA]</scope>
    <source>
        <strain evidence="2 3">CCMP1005</strain>
    </source>
</reference>
<proteinExistence type="predicted"/>
<sequence>MEGALLRAIFDVSSLKSCASSNHTCQVCGIEQDASWKNRYQLQDISALNGHKLISTNKWEKIFAMLALSGGDLFLNTTLLESIPAQLIPMLLSKADYGADEDGNSRVTDLYLELTDEERRKKHVVWDNLGNTKSLNCMYGLMRSWWRIGVRVRHLPVLDDAQPRQQRHRAVVQEHNPKQELVRRPPDAEGPARATAEPLRDADWKNARRKNGEKARGPMSKFSFMAVDPSSLFLSAASFSTRSSVLNRHSLAMDATVADDGEYEEATVGRRGPLLGHGERLADPPASPRDLPCDARRPLPKARAEAILVFRAAVLPPRERHRRGQEPGEHRRDQRRDEPHPRRLVQEAARLAREAQQPDRAAEHGAERDPAVGPRARPHPSPPRGPGEDGADAREEEEEERPGGVRGEEAGLVSRGRGRLARGAQRHGQRRRADGRPAYGPGAPEEGQAGRGVGGRRDAVAQRQVPGLAGLVPRPRRGSGTSPS</sequence>
<feature type="compositionally biased region" description="Basic residues" evidence="1">
    <location>
        <begin position="416"/>
        <end position="430"/>
    </location>
</feature>